<gene>
    <name evidence="2" type="ORF">KIL84_006237</name>
</gene>
<feature type="compositionally biased region" description="Gly residues" evidence="1">
    <location>
        <begin position="92"/>
        <end position="103"/>
    </location>
</feature>
<sequence>AGQAAEPGDSLRSVKVTAGQRGVPEEYAAPPASCTAPGGSPGPRTLPRGSDPAQPQARPPGPRPQPPRGPRLPPPPRGAPLPPCPMDCSRPVGGGAMPRGGPGPCHRLRRAALE</sequence>
<reference evidence="2" key="1">
    <citation type="submission" date="2021-09" db="EMBL/GenBank/DDBJ databases">
        <title>The genome of Mauremys mutica provides insights into the evolution of semi-aquatic lifestyle.</title>
        <authorList>
            <person name="Gong S."/>
            <person name="Gao Y."/>
        </authorList>
    </citation>
    <scope>NUCLEOTIDE SEQUENCE</scope>
    <source>
        <strain evidence="2">MM-2020</strain>
        <tissue evidence="2">Muscle</tissue>
    </source>
</reference>
<feature type="region of interest" description="Disordered" evidence="1">
    <location>
        <begin position="1"/>
        <end position="114"/>
    </location>
</feature>
<comment type="caution">
    <text evidence="2">The sequence shown here is derived from an EMBL/GenBank/DDBJ whole genome shotgun (WGS) entry which is preliminary data.</text>
</comment>
<evidence type="ECO:0000313" key="2">
    <source>
        <dbReference type="EMBL" id="KAH1170619.1"/>
    </source>
</evidence>
<evidence type="ECO:0000313" key="3">
    <source>
        <dbReference type="Proteomes" id="UP000827986"/>
    </source>
</evidence>
<dbReference type="Proteomes" id="UP000827986">
    <property type="component" value="Unassembled WGS sequence"/>
</dbReference>
<name>A0A9D3WUX7_9SAUR</name>
<keyword evidence="3" id="KW-1185">Reference proteome</keyword>
<feature type="non-terminal residue" evidence="2">
    <location>
        <position position="1"/>
    </location>
</feature>
<protein>
    <submittedName>
        <fullName evidence="2">Uncharacterized protein</fullName>
    </submittedName>
</protein>
<organism evidence="2 3">
    <name type="scientific">Mauremys mutica</name>
    <name type="common">yellowpond turtle</name>
    <dbReference type="NCBI Taxonomy" id="74926"/>
    <lineage>
        <taxon>Eukaryota</taxon>
        <taxon>Metazoa</taxon>
        <taxon>Chordata</taxon>
        <taxon>Craniata</taxon>
        <taxon>Vertebrata</taxon>
        <taxon>Euteleostomi</taxon>
        <taxon>Archelosauria</taxon>
        <taxon>Testudinata</taxon>
        <taxon>Testudines</taxon>
        <taxon>Cryptodira</taxon>
        <taxon>Durocryptodira</taxon>
        <taxon>Testudinoidea</taxon>
        <taxon>Geoemydidae</taxon>
        <taxon>Geoemydinae</taxon>
        <taxon>Mauremys</taxon>
    </lineage>
</organism>
<accession>A0A9D3WUX7</accession>
<proteinExistence type="predicted"/>
<feature type="compositionally biased region" description="Pro residues" evidence="1">
    <location>
        <begin position="57"/>
        <end position="85"/>
    </location>
</feature>
<dbReference type="EMBL" id="JAHDVG010000483">
    <property type="protein sequence ID" value="KAH1170619.1"/>
    <property type="molecule type" value="Genomic_DNA"/>
</dbReference>
<evidence type="ECO:0000256" key="1">
    <source>
        <dbReference type="SAM" id="MobiDB-lite"/>
    </source>
</evidence>
<dbReference type="AlphaFoldDB" id="A0A9D3WUX7"/>